<evidence type="ECO:0000313" key="2">
    <source>
        <dbReference type="EMBL" id="JAG06256.1"/>
    </source>
</evidence>
<evidence type="ECO:0000256" key="1">
    <source>
        <dbReference type="SAM" id="SignalP"/>
    </source>
</evidence>
<dbReference type="EMBL" id="GBHO01037348">
    <property type="protein sequence ID" value="JAG06256.1"/>
    <property type="molecule type" value="Transcribed_RNA"/>
</dbReference>
<feature type="chain" id="PRO_5002053851" evidence="1">
    <location>
        <begin position="32"/>
        <end position="145"/>
    </location>
</feature>
<feature type="non-terminal residue" evidence="2">
    <location>
        <position position="1"/>
    </location>
</feature>
<reference evidence="2" key="2">
    <citation type="submission" date="2014-07" db="EMBL/GenBank/DDBJ databases">
        <authorList>
            <person name="Hull J."/>
        </authorList>
    </citation>
    <scope>NUCLEOTIDE SEQUENCE</scope>
</reference>
<reference evidence="2" key="1">
    <citation type="journal article" date="2014" name="PLoS ONE">
        <title>Transcriptome-Based Identification of ABC Transporters in the Western Tarnished Plant Bug Lygus hesperus.</title>
        <authorList>
            <person name="Hull J.J."/>
            <person name="Chaney K."/>
            <person name="Geib S.M."/>
            <person name="Fabrick J.A."/>
            <person name="Brent C.S."/>
            <person name="Walsh D."/>
            <person name="Lavine L.C."/>
        </authorList>
    </citation>
    <scope>NUCLEOTIDE SEQUENCE</scope>
</reference>
<sequence length="145" mass="16305">TLMCCSIEDNLTVRKAVVLAILLLAFTGDSADCCKNCESRMKRVDEDTELKLRKLPSKKAIFMSRGWGAGGGTDFTSRTNPDLNKKNRMLTDIMINDDEKFEHYSEPRVEFLRSPVMSKPVAARRQLPAYVPQLFMSSGWGPLGK</sequence>
<organism evidence="2">
    <name type="scientific">Lygus hesperus</name>
    <name type="common">Western plant bug</name>
    <dbReference type="NCBI Taxonomy" id="30085"/>
    <lineage>
        <taxon>Eukaryota</taxon>
        <taxon>Metazoa</taxon>
        <taxon>Ecdysozoa</taxon>
        <taxon>Arthropoda</taxon>
        <taxon>Hexapoda</taxon>
        <taxon>Insecta</taxon>
        <taxon>Pterygota</taxon>
        <taxon>Neoptera</taxon>
        <taxon>Paraneoptera</taxon>
        <taxon>Hemiptera</taxon>
        <taxon>Heteroptera</taxon>
        <taxon>Panheteroptera</taxon>
        <taxon>Cimicomorpha</taxon>
        <taxon>Miridae</taxon>
        <taxon>Mirini</taxon>
        <taxon>Lygus</taxon>
    </lineage>
</organism>
<feature type="signal peptide" evidence="1">
    <location>
        <begin position="1"/>
        <end position="31"/>
    </location>
</feature>
<gene>
    <name evidence="2" type="primary">rsmC_0</name>
    <name evidence="2" type="ORF">CM83_4171</name>
</gene>
<keyword evidence="1" id="KW-0732">Signal</keyword>
<accession>A0A0A9WFS5</accession>
<dbReference type="AlphaFoldDB" id="A0A0A9WFS5"/>
<name>A0A0A9WFS5_LYGHE</name>
<protein>
    <submittedName>
        <fullName evidence="2">Ribosomal RNA small subunit methyltransferase C</fullName>
    </submittedName>
</protein>
<proteinExistence type="predicted"/>
<keyword evidence="2" id="KW-0808">Transferase</keyword>
<dbReference type="GO" id="GO:0032259">
    <property type="term" value="P:methylation"/>
    <property type="evidence" value="ECO:0007669"/>
    <property type="project" value="UniProtKB-KW"/>
</dbReference>
<keyword evidence="2" id="KW-0489">Methyltransferase</keyword>
<dbReference type="GO" id="GO:0008168">
    <property type="term" value="F:methyltransferase activity"/>
    <property type="evidence" value="ECO:0007669"/>
    <property type="project" value="UniProtKB-KW"/>
</dbReference>